<feature type="transmembrane region" description="Helical" evidence="2">
    <location>
        <begin position="722"/>
        <end position="746"/>
    </location>
</feature>
<dbReference type="EMBL" id="SGWW01000002">
    <property type="protein sequence ID" value="RZS57426.1"/>
    <property type="molecule type" value="Genomic_DNA"/>
</dbReference>
<organism evidence="3 4">
    <name type="scientific">Microcella putealis</name>
    <dbReference type="NCBI Taxonomy" id="337005"/>
    <lineage>
        <taxon>Bacteria</taxon>
        <taxon>Bacillati</taxon>
        <taxon>Actinomycetota</taxon>
        <taxon>Actinomycetes</taxon>
        <taxon>Micrococcales</taxon>
        <taxon>Microbacteriaceae</taxon>
        <taxon>Microcella</taxon>
    </lineage>
</organism>
<gene>
    <name evidence="3" type="ORF">EV141_1138</name>
</gene>
<dbReference type="AlphaFoldDB" id="A0A4Q7LRC8"/>
<feature type="transmembrane region" description="Helical" evidence="2">
    <location>
        <begin position="293"/>
        <end position="313"/>
    </location>
</feature>
<dbReference type="SUPFAM" id="SSF53448">
    <property type="entry name" value="Nucleotide-diphospho-sugar transferases"/>
    <property type="match status" value="1"/>
</dbReference>
<proteinExistence type="predicted"/>
<evidence type="ECO:0000313" key="3">
    <source>
        <dbReference type="EMBL" id="RZS57426.1"/>
    </source>
</evidence>
<comment type="caution">
    <text evidence="3">The sequence shown here is derived from an EMBL/GenBank/DDBJ whole genome shotgun (WGS) entry which is preliminary data.</text>
</comment>
<dbReference type="Gene3D" id="3.90.550.10">
    <property type="entry name" value="Spore Coat Polysaccharide Biosynthesis Protein SpsA, Chain A"/>
    <property type="match status" value="1"/>
</dbReference>
<feature type="transmembrane region" description="Helical" evidence="2">
    <location>
        <begin position="440"/>
        <end position="461"/>
    </location>
</feature>
<evidence type="ECO:0000313" key="4">
    <source>
        <dbReference type="Proteomes" id="UP000293519"/>
    </source>
</evidence>
<dbReference type="PANTHER" id="PTHR43685">
    <property type="entry name" value="GLYCOSYLTRANSFERASE"/>
    <property type="match status" value="1"/>
</dbReference>
<keyword evidence="2" id="KW-0812">Transmembrane</keyword>
<accession>A0A4Q7LRC8</accession>
<dbReference type="PANTHER" id="PTHR43685:SF3">
    <property type="entry name" value="SLR2126 PROTEIN"/>
    <property type="match status" value="1"/>
</dbReference>
<reference evidence="3 4" key="1">
    <citation type="journal article" date="2015" name="Stand. Genomic Sci.">
        <title>Genomic Encyclopedia of Bacterial and Archaeal Type Strains, Phase III: the genomes of soil and plant-associated and newly described type strains.</title>
        <authorList>
            <person name="Whitman W.B."/>
            <person name="Woyke T."/>
            <person name="Klenk H.P."/>
            <person name="Zhou Y."/>
            <person name="Lilburn T.G."/>
            <person name="Beck B.J."/>
            <person name="De Vos P."/>
            <person name="Vandamme P."/>
            <person name="Eisen J.A."/>
            <person name="Garrity G."/>
            <person name="Hugenholtz P."/>
            <person name="Kyrpides N.C."/>
        </authorList>
    </citation>
    <scope>NUCLEOTIDE SEQUENCE [LARGE SCALE GENOMIC DNA]</scope>
    <source>
        <strain evidence="3 4">CV2</strain>
    </source>
</reference>
<feature type="transmembrane region" description="Helical" evidence="2">
    <location>
        <begin position="691"/>
        <end position="710"/>
    </location>
</feature>
<feature type="transmembrane region" description="Helical" evidence="2">
    <location>
        <begin position="558"/>
        <end position="578"/>
    </location>
</feature>
<protein>
    <submittedName>
        <fullName evidence="3">GT2 family glycosyltransferase</fullName>
    </submittedName>
</protein>
<keyword evidence="3" id="KW-0808">Transferase</keyword>
<feature type="transmembrane region" description="Helical" evidence="2">
    <location>
        <begin position="658"/>
        <end position="679"/>
    </location>
</feature>
<dbReference type="InterPro" id="IPR029044">
    <property type="entry name" value="Nucleotide-diphossugar_trans"/>
</dbReference>
<feature type="transmembrane region" description="Helical" evidence="2">
    <location>
        <begin position="260"/>
        <end position="281"/>
    </location>
</feature>
<feature type="transmembrane region" description="Helical" evidence="2">
    <location>
        <begin position="467"/>
        <end position="486"/>
    </location>
</feature>
<sequence>MQPLVTAVLVVRRGGDALEQTLTALTHQTRRPDRIVVVDAADDAAVTARLSETAPTHHVQTPATTAGFGRLVMAGTDQLPVEEAPSSPYGGIDEWFWMLRHDTAPDLRALERLLAAVEVAPSVAVAGPKVMDGAHPTTIAEFGETLTRTGASIALAERELDQAQHDRTSDVLAVGEAGLLVRRSVWRDVGGFDPALPHVDTALDLCVRIRLAGHRVVGVPLARVFAHETTAEFSRPGRRVRVRPRTLARWRRTAQLHRRLVYAPLAAVPLHWLSLVPFAIARGIGHLLAKRPTLVVGELMAALTVAFSGAAVPRARRRLANARQIGWAAIEPLRIDQRDVRRRAAIARDARRGAAEQNRIDRPDFAPGGVAAVVGAGLVGIAATAPLLAAQALGGGTLAPIASDIGALADAVRVTTEGAADPASFVFAALGSLTAWQPSLALVVLWAAALPLAALGAWWAIAPLVTRPGPAAAAAVLWALAPALVVGLTEARLSAVIAHLTLPWLVAAAIRLPTSWSATATTGLLTAVLIAVSPSLAPALVIVWIAAMVVRPRAIGRLLTLVVPVAALAAPLVVTRVLQGNLLAVLTDPGIAAPPGPSSPASILLGWPTLDPIIGPLAEVLPIADSPALILLIVGLPVLALPALAIIAPALPRGMRALAPLGLAALGLVTAVVASGISLTTAGGVAVGLDVGPAVSLYWLGLVLAAGIALDRMRRSGAPLGAFAVTTASALVTPALAAILLGTAAVEPLSEPRTLPALVAADAVGDPELGTLVLTPRDTGLAARIERGAGRTLAETRTVRSTSDDERESLAELVGNLAAPSGRDVMAELDQRDVRYVLLRASTAEIDGGEATAGDTALSDIVTALDATPALVPVGETDAGRLWRVAADDETRAEPPGDHPLTTTVLLGQLTVLAMTALLAVPTSLRPRRERSTDGTIDDPAATFDEETDD</sequence>
<dbReference type="RefSeq" id="WP_130484998.1">
    <property type="nucleotide sequence ID" value="NZ_SGWW01000002.1"/>
</dbReference>
<keyword evidence="2" id="KW-1133">Transmembrane helix</keyword>
<evidence type="ECO:0000256" key="2">
    <source>
        <dbReference type="SAM" id="Phobius"/>
    </source>
</evidence>
<evidence type="ECO:0000256" key="1">
    <source>
        <dbReference type="SAM" id="MobiDB-lite"/>
    </source>
</evidence>
<dbReference type="InterPro" id="IPR050834">
    <property type="entry name" value="Glycosyltransf_2"/>
</dbReference>
<dbReference type="Pfam" id="PF13641">
    <property type="entry name" value="Glyco_tranf_2_3"/>
    <property type="match status" value="1"/>
</dbReference>
<keyword evidence="4" id="KW-1185">Reference proteome</keyword>
<name>A0A4Q7LRC8_9MICO</name>
<keyword evidence="2" id="KW-0472">Membrane</keyword>
<feature type="transmembrane region" description="Helical" evidence="2">
    <location>
        <begin position="524"/>
        <end position="546"/>
    </location>
</feature>
<feature type="transmembrane region" description="Helical" evidence="2">
    <location>
        <begin position="628"/>
        <end position="651"/>
    </location>
</feature>
<dbReference type="GO" id="GO:0016740">
    <property type="term" value="F:transferase activity"/>
    <property type="evidence" value="ECO:0007669"/>
    <property type="project" value="UniProtKB-KW"/>
</dbReference>
<dbReference type="Proteomes" id="UP000293519">
    <property type="component" value="Unassembled WGS sequence"/>
</dbReference>
<dbReference type="OrthoDB" id="3734530at2"/>
<feature type="region of interest" description="Disordered" evidence="1">
    <location>
        <begin position="926"/>
        <end position="950"/>
    </location>
</feature>